<protein>
    <submittedName>
        <fullName evidence="1">Uncharacterized protein</fullName>
    </submittedName>
</protein>
<comment type="caution">
    <text evidence="1">The sequence shown here is derived from an EMBL/GenBank/DDBJ whole genome shotgun (WGS) entry which is preliminary data.</text>
</comment>
<name>A0A2J4RKX2_9ENTR</name>
<dbReference type="EMBL" id="PIDS01000035">
    <property type="protein sequence ID" value="PLL43979.1"/>
    <property type="molecule type" value="Genomic_DNA"/>
</dbReference>
<evidence type="ECO:0000313" key="1">
    <source>
        <dbReference type="EMBL" id="PLL43979.1"/>
    </source>
</evidence>
<reference evidence="1 2" key="1">
    <citation type="submission" date="2017-11" db="EMBL/GenBank/DDBJ databases">
        <authorList>
            <person name="Han C.G."/>
        </authorList>
    </citation>
    <scope>NUCLEOTIDE SEQUENCE [LARGE SCALE GENOMIC DNA]</scope>
    <source>
        <strain evidence="1 2">A11</strain>
    </source>
</reference>
<gene>
    <name evidence="1" type="ORF">CWN50_02420</name>
</gene>
<dbReference type="Proteomes" id="UP000234505">
    <property type="component" value="Unassembled WGS sequence"/>
</dbReference>
<proteinExistence type="predicted"/>
<accession>A0A2J4RKX2</accession>
<organism evidence="1 2">
    <name type="scientific">Klebsiella michiganensis</name>
    <dbReference type="NCBI Taxonomy" id="1134687"/>
    <lineage>
        <taxon>Bacteria</taxon>
        <taxon>Pseudomonadati</taxon>
        <taxon>Pseudomonadota</taxon>
        <taxon>Gammaproteobacteria</taxon>
        <taxon>Enterobacterales</taxon>
        <taxon>Enterobacteriaceae</taxon>
        <taxon>Klebsiella/Raoultella group</taxon>
        <taxon>Klebsiella</taxon>
    </lineage>
</organism>
<sequence>MNANEFNRKYKSGTAFWHQRPKETGRRAVRTVAAAMDLKSATIVEINVEPWLANVNSLTRQD</sequence>
<reference evidence="1 2" key="2">
    <citation type="submission" date="2018-01" db="EMBL/GenBank/DDBJ databases">
        <title>Genomic study of Klebsiella pneumoniae.</title>
        <authorList>
            <person name="Yang Y."/>
            <person name="Bicalho R."/>
        </authorList>
    </citation>
    <scope>NUCLEOTIDE SEQUENCE [LARGE SCALE GENOMIC DNA]</scope>
    <source>
        <strain evidence="1 2">A11</strain>
    </source>
</reference>
<dbReference type="AlphaFoldDB" id="A0A2J4RKX2"/>
<evidence type="ECO:0000313" key="2">
    <source>
        <dbReference type="Proteomes" id="UP000234505"/>
    </source>
</evidence>